<dbReference type="InterPro" id="IPR050358">
    <property type="entry name" value="RSE1/DDB1/CFT1"/>
</dbReference>
<dbReference type="PANTHER" id="PTHR10644">
    <property type="entry name" value="DNA REPAIR/RNA PROCESSING CPSF FAMILY"/>
    <property type="match status" value="1"/>
</dbReference>
<keyword evidence="2" id="KW-0539">Nucleus</keyword>
<name>A0ABD2JY24_9BILA</name>
<gene>
    <name evidence="6" type="ORF">niasHT_024368</name>
</gene>
<evidence type="ECO:0000259" key="3">
    <source>
        <dbReference type="Pfam" id="PF03178"/>
    </source>
</evidence>
<evidence type="ECO:0000256" key="1">
    <source>
        <dbReference type="ARBA" id="ARBA00004123"/>
    </source>
</evidence>
<organism evidence="6 7">
    <name type="scientific">Heterodera trifolii</name>
    <dbReference type="NCBI Taxonomy" id="157864"/>
    <lineage>
        <taxon>Eukaryota</taxon>
        <taxon>Metazoa</taxon>
        <taxon>Ecdysozoa</taxon>
        <taxon>Nematoda</taxon>
        <taxon>Chromadorea</taxon>
        <taxon>Rhabditida</taxon>
        <taxon>Tylenchina</taxon>
        <taxon>Tylenchomorpha</taxon>
        <taxon>Tylenchoidea</taxon>
        <taxon>Heteroderidae</taxon>
        <taxon>Heteroderinae</taxon>
        <taxon>Heterodera</taxon>
    </lineage>
</organism>
<dbReference type="InterPro" id="IPR004871">
    <property type="entry name" value="RSE1/DDB1/CPSF1_C"/>
</dbReference>
<keyword evidence="7" id="KW-1185">Reference proteome</keyword>
<evidence type="ECO:0000259" key="4">
    <source>
        <dbReference type="Pfam" id="PF10433"/>
    </source>
</evidence>
<comment type="caution">
    <text evidence="6">The sequence shown here is derived from an EMBL/GenBank/DDBJ whole genome shotgun (WGS) entry which is preliminary data.</text>
</comment>
<dbReference type="InterPro" id="IPR015943">
    <property type="entry name" value="WD40/YVTN_repeat-like_dom_sf"/>
</dbReference>
<feature type="domain" description="RSE1/DDB1/CPSF1 second beta-propeller" evidence="5">
    <location>
        <begin position="555"/>
        <end position="1122"/>
    </location>
</feature>
<evidence type="ECO:0000313" key="7">
    <source>
        <dbReference type="Proteomes" id="UP001620626"/>
    </source>
</evidence>
<evidence type="ECO:0008006" key="8">
    <source>
        <dbReference type="Google" id="ProtNLM"/>
    </source>
</evidence>
<dbReference type="Pfam" id="PF23726">
    <property type="entry name" value="Beta-prop_RSE1_2nd"/>
    <property type="match status" value="1"/>
</dbReference>
<evidence type="ECO:0000313" key="6">
    <source>
        <dbReference type="EMBL" id="KAL3095542.1"/>
    </source>
</evidence>
<comment type="subcellular location">
    <subcellularLocation>
        <location evidence="1">Nucleus</location>
    </subcellularLocation>
</comment>
<protein>
    <recommendedName>
        <fullName evidence="8">Cleavage and polyadenylation specificity factor subunit 1</fullName>
    </recommendedName>
</protein>
<dbReference type="InterPro" id="IPR018846">
    <property type="entry name" value="Beta-prop_RSE1/DDB1/CPSF1_1st"/>
</dbReference>
<dbReference type="GO" id="GO:0005634">
    <property type="term" value="C:nucleus"/>
    <property type="evidence" value="ECO:0007669"/>
    <property type="project" value="UniProtKB-SubCell"/>
</dbReference>
<dbReference type="EMBL" id="JBICBT010000879">
    <property type="protein sequence ID" value="KAL3095542.1"/>
    <property type="molecule type" value="Genomic_DNA"/>
</dbReference>
<reference evidence="6 7" key="1">
    <citation type="submission" date="2024-10" db="EMBL/GenBank/DDBJ databases">
        <authorList>
            <person name="Kim D."/>
        </authorList>
    </citation>
    <scope>NUCLEOTIDE SEQUENCE [LARGE SCALE GENOMIC DNA]</scope>
    <source>
        <strain evidence="6">BH-2024</strain>
    </source>
</reference>
<accession>A0ABD2JY24</accession>
<dbReference type="Pfam" id="PF10433">
    <property type="entry name" value="Beta-prop_RSE1_1st"/>
    <property type="match status" value="1"/>
</dbReference>
<feature type="domain" description="RSE1/DDB1/CPSF1 first beta-propeller" evidence="4">
    <location>
        <begin position="13"/>
        <end position="416"/>
    </location>
</feature>
<evidence type="ECO:0000259" key="5">
    <source>
        <dbReference type="Pfam" id="PF23726"/>
    </source>
</evidence>
<feature type="domain" description="RSE1/DDB1/CPSF1 C-terminal" evidence="3">
    <location>
        <begin position="1200"/>
        <end position="1537"/>
    </location>
</feature>
<dbReference type="Proteomes" id="UP001620626">
    <property type="component" value="Unassembled WGS sequence"/>
</dbReference>
<proteinExistence type="predicted"/>
<dbReference type="Gene3D" id="2.130.10.10">
    <property type="entry name" value="YVTN repeat-like/Quinoprotein amine dehydrogenase"/>
    <property type="match status" value="3"/>
</dbReference>
<sequence length="1572" mass="175992">MYSLLHETDGATSVNFSAWGNFLPGPGKQLVTVCAKCIKFYRLNPFFVPTDGFAGQPSTVRLECLLSFTLMAPVRSLAVVRLKFSADCCDSLAMTFDDAKLSIVGVNPATMALTTISLHSIEDEFLRDGYTDENIHQPELRADPEHRCCAFTVYGRHLAVVPFNIAEFVRQQSSTVSTREETKLYNQQQQQQQMLLQSYTIKLRSLDERLDNMLDMCFLHGYYEPTLLFLYEPIQTTAGRACVRYDTVAILAVSMNIKDRVHAVVWHFDGLPMTVARCVPIRVPIGGVCLFGANEIVYLNQSVPPRGISLNSCANEFSRFPLNDQQQLRLCLDGSAIQPVDAPPNDLVVVLRNGDLYILTLETDQTSMVQGIHLTKAFETSIPCCLTVCSHNFLFVGSRLGDSKLLRFSAVEKRRNSMSSEIGASQLTNDAITTNNDIINNVTGGGSHADENGNGLAAVLFDEDDIHLYGKEFCNSFHIDESKPQCSSSSGRNYHFEVVDSVTNIGPCKWLRTCSASFVSDAFLHRPRDIFFDMMTVSGHGKDSALCFFHSSIRPQIIASTILDEALQIWTVGRHHQHQSNSIEPNSTGNGAHRFLMIARERSSAVLELVNDNMVELDTPLLFSQTETTVAAGELADGSVVVQVTPTMVLLVSAIGDAPQQLEVLTVDSNFPVVSASIVDPFVVLLTLNGRFVLYRLLTAPHVHLEQVPILERLKHEKSPITAICLYRDESGLMDLCMEEEEAMDQQQHQIVNNNVVTAPLSLLGKKPYDVMANGGNVLKAAGITSSSSVIYDENVDVFLYGYEEVAEKQRNSVRSPFLIGNNNKNNMPPPSMSTSTPLNMLNNGTAAAHSLNDAFFGVQPPDHVMPTFWLFLARENGNLYIYSVPELHLCYIVKKLCHAHDVLYGDAQTLQEDDHHHQQQQQSRASAQHPFMMNTPMILPQMHGAEMGRSNVSAGADSLMLKPEEVIVELFVQGMGINKGRPVLSVLVDDQVIFYEMFRHDDHILNQLSIRFRRLPSVVVVREQRFLGPNGRAPVESARDSEERHRTYICPFERLGQLSNGLFIGGGYPCLLVCERGEPRLRPMTVDGPLASFAPFHNASTCKHGFLYLARHEHLLRIATLTEKMDYTFDGGDLGCALRKIPIGQTVRHCVYLLQAGIFALVLSQQLPNQKQCTVVNEDKQMDTFERDDHFILPMLDSYTLKLFSTEDWAFVPNEQFQFDEFEVVTCCEEVLLNSESTVTGVQPYLAVGTAINYGEEVYVRGRVLLFELVEVVPEEHLPTTRHRLKAVYDKEQKGAVTSLCAVNGFLLTGMGQKVFIWHFRDNQLNGVSFLDLHFYVHHMTNFRELALVCDLYRSVSLIRYQEEFKALSLVSRDLRPTAPPPMTAQFVVDHRQLGFMLTDELANVTLFNYLPETKESIGGERLIIKAALNIGSMINSIVRVRGHGAECLVDSKFQQGIQTCFFATLDGSFGYVRPLTEKVFRRLHMLQQVMNLHVPQPGGLNPRGSRAARPQRTGTNQQISLAKNIVDGLLVMQYLYLSVQDKTDLARKLGTSRYQIIDDLIELCRTVSHY</sequence>
<dbReference type="Pfam" id="PF03178">
    <property type="entry name" value="CPSF_A"/>
    <property type="match status" value="1"/>
</dbReference>
<dbReference type="InterPro" id="IPR058543">
    <property type="entry name" value="Beta-prop_RSE1/DDB1/CPSF1_2nd"/>
</dbReference>
<evidence type="ECO:0000256" key="2">
    <source>
        <dbReference type="ARBA" id="ARBA00023242"/>
    </source>
</evidence>